<dbReference type="InterPro" id="IPR050984">
    <property type="entry name" value="Gfo/Idh/MocA_domain"/>
</dbReference>
<dbReference type="GO" id="GO:0016491">
    <property type="term" value="F:oxidoreductase activity"/>
    <property type="evidence" value="ECO:0007669"/>
    <property type="project" value="UniProtKB-KW"/>
</dbReference>
<evidence type="ECO:0000313" key="4">
    <source>
        <dbReference type="EMBL" id="KIX97982.1"/>
    </source>
</evidence>
<comment type="similarity">
    <text evidence="1">Belongs to the Gfo/Idh/MocA family.</text>
</comment>
<dbReference type="RefSeq" id="XP_016632105.1">
    <property type="nucleotide sequence ID" value="XM_016776563.1"/>
</dbReference>
<proteinExistence type="inferred from homology"/>
<organism evidence="4 5">
    <name type="scientific">Fonsecaea multimorphosa CBS 102226</name>
    <dbReference type="NCBI Taxonomy" id="1442371"/>
    <lineage>
        <taxon>Eukaryota</taxon>
        <taxon>Fungi</taxon>
        <taxon>Dikarya</taxon>
        <taxon>Ascomycota</taxon>
        <taxon>Pezizomycotina</taxon>
        <taxon>Eurotiomycetes</taxon>
        <taxon>Chaetothyriomycetidae</taxon>
        <taxon>Chaetothyriales</taxon>
        <taxon>Herpotrichiellaceae</taxon>
        <taxon>Fonsecaea</taxon>
    </lineage>
</organism>
<dbReference type="SUPFAM" id="SSF55347">
    <property type="entry name" value="Glyceraldehyde-3-phosphate dehydrogenase-like, C-terminal domain"/>
    <property type="match status" value="1"/>
</dbReference>
<dbReference type="Pfam" id="PF22725">
    <property type="entry name" value="GFO_IDH_MocA_C3"/>
    <property type="match status" value="1"/>
</dbReference>
<gene>
    <name evidence="4" type="ORF">Z520_06061</name>
</gene>
<protein>
    <recommendedName>
        <fullName evidence="3">GFO/IDH/MocA-like oxidoreductase domain-containing protein</fullName>
    </recommendedName>
</protein>
<evidence type="ECO:0000256" key="1">
    <source>
        <dbReference type="ARBA" id="ARBA00010928"/>
    </source>
</evidence>
<evidence type="ECO:0000259" key="3">
    <source>
        <dbReference type="Pfam" id="PF22725"/>
    </source>
</evidence>
<feature type="domain" description="GFO/IDH/MocA-like oxidoreductase" evidence="3">
    <location>
        <begin position="33"/>
        <end position="172"/>
    </location>
</feature>
<sequence>MNAAQAKALARLASEKNRYLMEGSWTRFFPLVAKLREIITSGQIGSIRRVFSDHGRDLIDASTPATSRFVDPYQGAGGFLDLGHYSLLWCFLPLYNWKGGSEKLAPGVSGSMILEKRGFDVHSTAVLAWPDALMLYPLAVAVASTSLTSNTDRREDGAAGPATKIMGTQGTITIPAPCYRPTEFTVHQENLKTTYTFPITGYGMGWEVDSVARDIAAGKLESSTMPLEETIQVMTVMDKLREISALKYPEESEVIF</sequence>
<keyword evidence="2" id="KW-0560">Oxidoreductase</keyword>
<dbReference type="PANTHER" id="PTHR22604:SF105">
    <property type="entry name" value="TRANS-1,2-DIHYDROBENZENE-1,2-DIOL DEHYDROGENASE"/>
    <property type="match status" value="1"/>
</dbReference>
<evidence type="ECO:0000256" key="2">
    <source>
        <dbReference type="ARBA" id="ARBA00023002"/>
    </source>
</evidence>
<dbReference type="PANTHER" id="PTHR22604">
    <property type="entry name" value="OXIDOREDUCTASES"/>
    <property type="match status" value="1"/>
</dbReference>
<dbReference type="AlphaFoldDB" id="A0A0D2JWQ0"/>
<reference evidence="4 5" key="1">
    <citation type="submission" date="2015-01" db="EMBL/GenBank/DDBJ databases">
        <title>The Genome Sequence of Fonsecaea multimorphosa CBS 102226.</title>
        <authorList>
            <consortium name="The Broad Institute Genomics Platform"/>
            <person name="Cuomo C."/>
            <person name="de Hoog S."/>
            <person name="Gorbushina A."/>
            <person name="Stielow B."/>
            <person name="Teixiera M."/>
            <person name="Abouelleil A."/>
            <person name="Chapman S.B."/>
            <person name="Priest M."/>
            <person name="Young S.K."/>
            <person name="Wortman J."/>
            <person name="Nusbaum C."/>
            <person name="Birren B."/>
        </authorList>
    </citation>
    <scope>NUCLEOTIDE SEQUENCE [LARGE SCALE GENOMIC DNA]</scope>
    <source>
        <strain evidence="4 5">CBS 102226</strain>
    </source>
</reference>
<keyword evidence="5" id="KW-1185">Reference proteome</keyword>
<evidence type="ECO:0000313" key="5">
    <source>
        <dbReference type="Proteomes" id="UP000053411"/>
    </source>
</evidence>
<dbReference type="Proteomes" id="UP000053411">
    <property type="component" value="Unassembled WGS sequence"/>
</dbReference>
<dbReference type="EMBL" id="KN848072">
    <property type="protein sequence ID" value="KIX97982.1"/>
    <property type="molecule type" value="Genomic_DNA"/>
</dbReference>
<name>A0A0D2JWQ0_9EURO</name>
<dbReference type="OrthoDB" id="2129491at2759"/>
<dbReference type="STRING" id="1442371.A0A0D2JWQ0"/>
<dbReference type="VEuPathDB" id="FungiDB:Z520_06061"/>
<dbReference type="Gene3D" id="3.30.360.10">
    <property type="entry name" value="Dihydrodipicolinate Reductase, domain 2"/>
    <property type="match status" value="1"/>
</dbReference>
<dbReference type="GeneID" id="27711807"/>
<dbReference type="InterPro" id="IPR055170">
    <property type="entry name" value="GFO_IDH_MocA-like_dom"/>
</dbReference>
<accession>A0A0D2JWQ0</accession>